<dbReference type="PANTHER" id="PTHR22674">
    <property type="entry name" value="NTPASE, KAP FAMILY P-LOOP DOMAIN-CONTAINING 1"/>
    <property type="match status" value="1"/>
</dbReference>
<evidence type="ECO:0000259" key="1">
    <source>
        <dbReference type="Pfam" id="PF07693"/>
    </source>
</evidence>
<dbReference type="InterPro" id="IPR011646">
    <property type="entry name" value="KAP_P-loop"/>
</dbReference>
<organism evidence="2 3">
    <name type="scientific">Microcoleus anatoxicus PTRS2</name>
    <dbReference type="NCBI Taxonomy" id="2705321"/>
    <lineage>
        <taxon>Bacteria</taxon>
        <taxon>Bacillati</taxon>
        <taxon>Cyanobacteriota</taxon>
        <taxon>Cyanophyceae</taxon>
        <taxon>Oscillatoriophycideae</taxon>
        <taxon>Oscillatoriales</taxon>
        <taxon>Microcoleaceae</taxon>
        <taxon>Microcoleus</taxon>
        <taxon>Microcoleus anatoxicus</taxon>
    </lineage>
</organism>
<proteinExistence type="predicted"/>
<dbReference type="Pfam" id="PF07693">
    <property type="entry name" value="KAP_NTPase"/>
    <property type="match status" value="1"/>
</dbReference>
<dbReference type="SUPFAM" id="SSF52540">
    <property type="entry name" value="P-loop containing nucleoside triphosphate hydrolases"/>
    <property type="match status" value="1"/>
</dbReference>
<evidence type="ECO:0000313" key="2">
    <source>
        <dbReference type="EMBL" id="MEK0186071.1"/>
    </source>
</evidence>
<dbReference type="PANTHER" id="PTHR22674:SF6">
    <property type="entry name" value="NTPASE KAP FAMILY P-LOOP DOMAIN-CONTAINING PROTEIN 1"/>
    <property type="match status" value="1"/>
</dbReference>
<protein>
    <submittedName>
        <fullName evidence="2">P-loop NTPase fold protein</fullName>
    </submittedName>
</protein>
<dbReference type="EMBL" id="JBBLXS010000177">
    <property type="protein sequence ID" value="MEK0186071.1"/>
    <property type="molecule type" value="Genomic_DNA"/>
</dbReference>
<dbReference type="InterPro" id="IPR052754">
    <property type="entry name" value="NTPase_KAP_P-loop"/>
</dbReference>
<dbReference type="RefSeq" id="WP_340521118.1">
    <property type="nucleotide sequence ID" value="NZ_JBBLXS010000177.1"/>
</dbReference>
<reference evidence="2 3" key="1">
    <citation type="journal article" date="2020" name="Harmful Algae">
        <title>Molecular and morphological characterization of a novel dihydroanatoxin-a producing Microcoleus species (cyanobacteria) from the Russian River, California, USA.</title>
        <authorList>
            <person name="Conklin K.Y."/>
            <person name="Stancheva R."/>
            <person name="Otten T.G."/>
            <person name="Fadness R."/>
            <person name="Boyer G.L."/>
            <person name="Read B."/>
            <person name="Zhang X."/>
            <person name="Sheath R.G."/>
        </authorList>
    </citation>
    <scope>NUCLEOTIDE SEQUENCE [LARGE SCALE GENOMIC DNA]</scope>
    <source>
        <strain evidence="2 3">PTRS2</strain>
    </source>
</reference>
<dbReference type="Gene3D" id="3.40.50.300">
    <property type="entry name" value="P-loop containing nucleotide triphosphate hydrolases"/>
    <property type="match status" value="1"/>
</dbReference>
<comment type="caution">
    <text evidence="2">The sequence shown here is derived from an EMBL/GenBank/DDBJ whole genome shotgun (WGS) entry which is preliminary data.</text>
</comment>
<dbReference type="Proteomes" id="UP001384579">
    <property type="component" value="Unassembled WGS sequence"/>
</dbReference>
<accession>A0ABU8YNU6</accession>
<gene>
    <name evidence="2" type="ORF">WMG39_14615</name>
</gene>
<keyword evidence="3" id="KW-1185">Reference proteome</keyword>
<name>A0ABU8YNU6_9CYAN</name>
<dbReference type="InterPro" id="IPR027417">
    <property type="entry name" value="P-loop_NTPase"/>
</dbReference>
<evidence type="ECO:0000313" key="3">
    <source>
        <dbReference type="Proteomes" id="UP001384579"/>
    </source>
</evidence>
<feature type="domain" description="KAP NTPase" evidence="1">
    <location>
        <begin position="28"/>
        <end position="335"/>
    </location>
</feature>
<sequence>MPFNQVDRNIIRGGPGSSSELNYDIYAELLCNMAIEATQPLSRQNQDHKEGAFTIGIFGSWGSGKTSLMARMKRDFEQLATPAQKYKTVWFNAWKYDDKLDIKNAIIQTILSQICADETISPQQRQTITKAALTYSVCAFKLAGVLAGGYVNGATAGFINAQDIAKQLAMLVNPGQNPHLINPYQFINEFEDVFGKAVESYVGNNGRLMIFIDDLDRCLPENALSVLECLKLHLDRSNCIFVIGLDKRIIEQAVGQRYPKELGITGREYIEKIINLNFFLSDKDRDEVKDRLLQGSLTAQYSNDEKIWGMISKATNSNIRKMQQFITAFYMIQEIVKKHNSTLADKLAQLRLTDDRRSILEKKKIDWNTDDKYKFCKIILLQLNFPEFYDRLASNHQLMDQIYTAWQNEGGTDDSIDIGIDNLIESTNKHPIFAQFLENRNLIDFIVTYYNDGKITNSDDWKVIQKLSQSVTYM</sequence>